<dbReference type="InterPro" id="IPR016181">
    <property type="entry name" value="Acyl_CoA_acyltransferase"/>
</dbReference>
<name>A0AAN6N155_9PEZI</name>
<evidence type="ECO:0000313" key="1">
    <source>
        <dbReference type="EMBL" id="KAK3937267.1"/>
    </source>
</evidence>
<accession>A0AAN6N155</accession>
<sequence>MPDLTRWFPSNLPTLFCSKRLIHRAVENDEHDKQFLGQLEGDPVSIALADPGLIEPRSKKHTDWLVEELSKAVLGVMVCLTASPSSKEKAPSDKEEASKPTPIGYVAFRQGNYHRVALSTVSYNERAIKVYRRVGFMEEGRHREAHWYDRKCYDGIDFGILESEWAALTGI</sequence>
<dbReference type="PANTHER" id="PTHR43415:SF3">
    <property type="entry name" value="GNAT-FAMILY ACETYLTRANSFERASE"/>
    <property type="match status" value="1"/>
</dbReference>
<organism evidence="1 2">
    <name type="scientific">Diplogelasinospora grovesii</name>
    <dbReference type="NCBI Taxonomy" id="303347"/>
    <lineage>
        <taxon>Eukaryota</taxon>
        <taxon>Fungi</taxon>
        <taxon>Dikarya</taxon>
        <taxon>Ascomycota</taxon>
        <taxon>Pezizomycotina</taxon>
        <taxon>Sordariomycetes</taxon>
        <taxon>Sordariomycetidae</taxon>
        <taxon>Sordariales</taxon>
        <taxon>Diplogelasinosporaceae</taxon>
        <taxon>Diplogelasinospora</taxon>
    </lineage>
</organism>
<dbReference type="SUPFAM" id="SSF55729">
    <property type="entry name" value="Acyl-CoA N-acyltransferases (Nat)"/>
    <property type="match status" value="1"/>
</dbReference>
<gene>
    <name evidence="1" type="ORF">QBC46DRAFT_366359</name>
</gene>
<dbReference type="EMBL" id="MU853859">
    <property type="protein sequence ID" value="KAK3937267.1"/>
    <property type="molecule type" value="Genomic_DNA"/>
</dbReference>
<dbReference type="Gene3D" id="3.40.630.30">
    <property type="match status" value="1"/>
</dbReference>
<proteinExistence type="predicted"/>
<protein>
    <recommendedName>
        <fullName evidence="3">N-acetyltransferase domain-containing protein</fullName>
    </recommendedName>
</protein>
<dbReference type="Proteomes" id="UP001303473">
    <property type="component" value="Unassembled WGS sequence"/>
</dbReference>
<dbReference type="PANTHER" id="PTHR43415">
    <property type="entry name" value="SPERMIDINE N(1)-ACETYLTRANSFERASE"/>
    <property type="match status" value="1"/>
</dbReference>
<evidence type="ECO:0008006" key="3">
    <source>
        <dbReference type="Google" id="ProtNLM"/>
    </source>
</evidence>
<reference evidence="2" key="1">
    <citation type="journal article" date="2023" name="Mol. Phylogenet. Evol.">
        <title>Genome-scale phylogeny and comparative genomics of the fungal order Sordariales.</title>
        <authorList>
            <person name="Hensen N."/>
            <person name="Bonometti L."/>
            <person name="Westerberg I."/>
            <person name="Brannstrom I.O."/>
            <person name="Guillou S."/>
            <person name="Cros-Aarteil S."/>
            <person name="Calhoun S."/>
            <person name="Haridas S."/>
            <person name="Kuo A."/>
            <person name="Mondo S."/>
            <person name="Pangilinan J."/>
            <person name="Riley R."/>
            <person name="LaButti K."/>
            <person name="Andreopoulos B."/>
            <person name="Lipzen A."/>
            <person name="Chen C."/>
            <person name="Yan M."/>
            <person name="Daum C."/>
            <person name="Ng V."/>
            <person name="Clum A."/>
            <person name="Steindorff A."/>
            <person name="Ohm R.A."/>
            <person name="Martin F."/>
            <person name="Silar P."/>
            <person name="Natvig D.O."/>
            <person name="Lalanne C."/>
            <person name="Gautier V."/>
            <person name="Ament-Velasquez S.L."/>
            <person name="Kruys A."/>
            <person name="Hutchinson M.I."/>
            <person name="Powell A.J."/>
            <person name="Barry K."/>
            <person name="Miller A.N."/>
            <person name="Grigoriev I.V."/>
            <person name="Debuchy R."/>
            <person name="Gladieux P."/>
            <person name="Hiltunen Thoren M."/>
            <person name="Johannesson H."/>
        </authorList>
    </citation>
    <scope>NUCLEOTIDE SEQUENCE [LARGE SCALE GENOMIC DNA]</scope>
    <source>
        <strain evidence="2">CBS 340.73</strain>
    </source>
</reference>
<dbReference type="AlphaFoldDB" id="A0AAN6N155"/>
<comment type="caution">
    <text evidence="1">The sequence shown here is derived from an EMBL/GenBank/DDBJ whole genome shotgun (WGS) entry which is preliminary data.</text>
</comment>
<keyword evidence="2" id="KW-1185">Reference proteome</keyword>
<evidence type="ECO:0000313" key="2">
    <source>
        <dbReference type="Proteomes" id="UP001303473"/>
    </source>
</evidence>